<evidence type="ECO:0000256" key="2">
    <source>
        <dbReference type="ARBA" id="ARBA00022603"/>
    </source>
</evidence>
<dbReference type="GO" id="GO:0015948">
    <property type="term" value="P:methanogenesis"/>
    <property type="evidence" value="ECO:0007669"/>
    <property type="project" value="InterPro"/>
</dbReference>
<evidence type="ECO:0000313" key="5">
    <source>
        <dbReference type="EMBL" id="SVB12125.1"/>
    </source>
</evidence>
<dbReference type="Gene3D" id="3.20.20.480">
    <property type="entry name" value="Trimethylamine methyltransferase-like"/>
    <property type="match status" value="1"/>
</dbReference>
<accession>A0A382BE76</accession>
<dbReference type="AlphaFoldDB" id="A0A382BE76"/>
<organism evidence="5">
    <name type="scientific">marine metagenome</name>
    <dbReference type="NCBI Taxonomy" id="408172"/>
    <lineage>
        <taxon>unclassified sequences</taxon>
        <taxon>metagenomes</taxon>
        <taxon>ecological metagenomes</taxon>
    </lineage>
</organism>
<sequence>MRRGARSRAREARKAVQTAGAALFQSPGRSLDNPHPPLAPLTDEQLELIHNASMTVLEDLGIEVASRQVRERFRASGAIVEDASNVVRVERQLVTALVS</sequence>
<evidence type="ECO:0000256" key="3">
    <source>
        <dbReference type="ARBA" id="ARBA00022679"/>
    </source>
</evidence>
<dbReference type="GO" id="GO:0008168">
    <property type="term" value="F:methyltransferase activity"/>
    <property type="evidence" value="ECO:0007669"/>
    <property type="project" value="UniProtKB-KW"/>
</dbReference>
<dbReference type="GO" id="GO:0032259">
    <property type="term" value="P:methylation"/>
    <property type="evidence" value="ECO:0007669"/>
    <property type="project" value="UniProtKB-KW"/>
</dbReference>
<comment type="similarity">
    <text evidence="1">Belongs to the trimethylamine methyltransferase family.</text>
</comment>
<feature type="non-terminal residue" evidence="5">
    <location>
        <position position="99"/>
    </location>
</feature>
<evidence type="ECO:0000256" key="4">
    <source>
        <dbReference type="SAM" id="MobiDB-lite"/>
    </source>
</evidence>
<dbReference type="InterPro" id="IPR038601">
    <property type="entry name" value="MttB-like_sf"/>
</dbReference>
<gene>
    <name evidence="5" type="ORF">METZ01_LOCUS164979</name>
</gene>
<keyword evidence="2" id="KW-0489">Methyltransferase</keyword>
<proteinExistence type="inferred from homology"/>
<reference evidence="5" key="1">
    <citation type="submission" date="2018-05" db="EMBL/GenBank/DDBJ databases">
        <authorList>
            <person name="Lanie J.A."/>
            <person name="Ng W.-L."/>
            <person name="Kazmierczak K.M."/>
            <person name="Andrzejewski T.M."/>
            <person name="Davidsen T.M."/>
            <person name="Wayne K.J."/>
            <person name="Tettelin H."/>
            <person name="Glass J.I."/>
            <person name="Rusch D."/>
            <person name="Podicherti R."/>
            <person name="Tsui H.-C.T."/>
            <person name="Winkler M.E."/>
        </authorList>
    </citation>
    <scope>NUCLEOTIDE SEQUENCE</scope>
</reference>
<evidence type="ECO:0008006" key="6">
    <source>
        <dbReference type="Google" id="ProtNLM"/>
    </source>
</evidence>
<dbReference type="EMBL" id="UINC01029429">
    <property type="protein sequence ID" value="SVB12125.1"/>
    <property type="molecule type" value="Genomic_DNA"/>
</dbReference>
<dbReference type="InterPro" id="IPR010426">
    <property type="entry name" value="MTTB_MeTrfase"/>
</dbReference>
<name>A0A382BE76_9ZZZZ</name>
<feature type="region of interest" description="Disordered" evidence="4">
    <location>
        <begin position="1"/>
        <end position="40"/>
    </location>
</feature>
<dbReference type="Pfam" id="PF06253">
    <property type="entry name" value="MTTB"/>
    <property type="match status" value="1"/>
</dbReference>
<evidence type="ECO:0000256" key="1">
    <source>
        <dbReference type="ARBA" id="ARBA00007137"/>
    </source>
</evidence>
<protein>
    <recommendedName>
        <fullName evidence="6">Methyltransferase</fullName>
    </recommendedName>
</protein>
<keyword evidence="3" id="KW-0808">Transferase</keyword>